<proteinExistence type="predicted"/>
<gene>
    <name evidence="2" type="ORF">GLOTRDRAFT_95286</name>
</gene>
<reference evidence="2 3" key="1">
    <citation type="journal article" date="2012" name="Science">
        <title>The Paleozoic origin of enzymatic lignin decomposition reconstructed from 31 fungal genomes.</title>
        <authorList>
            <person name="Floudas D."/>
            <person name="Binder M."/>
            <person name="Riley R."/>
            <person name="Barry K."/>
            <person name="Blanchette R.A."/>
            <person name="Henrissat B."/>
            <person name="Martinez A.T."/>
            <person name="Otillar R."/>
            <person name="Spatafora J.W."/>
            <person name="Yadav J.S."/>
            <person name="Aerts A."/>
            <person name="Benoit I."/>
            <person name="Boyd A."/>
            <person name="Carlson A."/>
            <person name="Copeland A."/>
            <person name="Coutinho P.M."/>
            <person name="de Vries R.P."/>
            <person name="Ferreira P."/>
            <person name="Findley K."/>
            <person name="Foster B."/>
            <person name="Gaskell J."/>
            <person name="Glotzer D."/>
            <person name="Gorecki P."/>
            <person name="Heitman J."/>
            <person name="Hesse C."/>
            <person name="Hori C."/>
            <person name="Igarashi K."/>
            <person name="Jurgens J.A."/>
            <person name="Kallen N."/>
            <person name="Kersten P."/>
            <person name="Kohler A."/>
            <person name="Kuees U."/>
            <person name="Kumar T.K.A."/>
            <person name="Kuo A."/>
            <person name="LaButti K."/>
            <person name="Larrondo L.F."/>
            <person name="Lindquist E."/>
            <person name="Ling A."/>
            <person name="Lombard V."/>
            <person name="Lucas S."/>
            <person name="Lundell T."/>
            <person name="Martin R."/>
            <person name="McLaughlin D.J."/>
            <person name="Morgenstern I."/>
            <person name="Morin E."/>
            <person name="Murat C."/>
            <person name="Nagy L.G."/>
            <person name="Nolan M."/>
            <person name="Ohm R.A."/>
            <person name="Patyshakuliyeva A."/>
            <person name="Rokas A."/>
            <person name="Ruiz-Duenas F.J."/>
            <person name="Sabat G."/>
            <person name="Salamov A."/>
            <person name="Samejima M."/>
            <person name="Schmutz J."/>
            <person name="Slot J.C."/>
            <person name="St John F."/>
            <person name="Stenlid J."/>
            <person name="Sun H."/>
            <person name="Sun S."/>
            <person name="Syed K."/>
            <person name="Tsang A."/>
            <person name="Wiebenga A."/>
            <person name="Young D."/>
            <person name="Pisabarro A."/>
            <person name="Eastwood D.C."/>
            <person name="Martin F."/>
            <person name="Cullen D."/>
            <person name="Grigoriev I.V."/>
            <person name="Hibbett D.S."/>
        </authorList>
    </citation>
    <scope>NUCLEOTIDE SEQUENCE [LARGE SCALE GENOMIC DNA]</scope>
    <source>
        <strain evidence="2 3">ATCC 11539</strain>
    </source>
</reference>
<dbReference type="HOGENOM" id="CLU_476533_0_0_1"/>
<keyword evidence="3" id="KW-1185">Reference proteome</keyword>
<evidence type="ECO:0000256" key="1">
    <source>
        <dbReference type="SAM" id="MobiDB-lite"/>
    </source>
</evidence>
<dbReference type="Proteomes" id="UP000030669">
    <property type="component" value="Unassembled WGS sequence"/>
</dbReference>
<dbReference type="OrthoDB" id="3254160at2759"/>
<dbReference type="KEGG" id="gtr:GLOTRDRAFT_95286"/>
<dbReference type="OMA" id="CCKAANE"/>
<dbReference type="eggNOG" id="ENOG502SHEA">
    <property type="taxonomic scope" value="Eukaryota"/>
</dbReference>
<feature type="region of interest" description="Disordered" evidence="1">
    <location>
        <begin position="453"/>
        <end position="477"/>
    </location>
</feature>
<protein>
    <submittedName>
        <fullName evidence="2">Uncharacterized protein</fullName>
    </submittedName>
</protein>
<sequence>MIERSPLSVVHENLLKIGAIPLQEYLAVDTPPLQPTWDVSSGLNKYATPQDITKVAPQISSYEPQSSSEQQPGDAGGLSLSDPSACVTPELKPVQEYKPVKRIEECCLEWRAGLVVPSWFCYGSFGCALQVKLTPECQRSYSVEPTYKTYEEAKMACAMLAIDQGVLDFIKHGNGQLQPAPRTLRNQDDPSTSRIRRRFASLDEFAKSLPTYPTEPMSLRRDPRGHNFVINWLGKKMSRAHGRLRADLTPVSESNADGTLFGQALTYIVEPVLEREVDVRNAVCLVAAIQGVEAHIASVAKEVACKVTSEMRRLAGRVLALLDAELEKWPHSKTDFTCPPDLDACGCIFTVTLDTTSELSWSFTVPREYKSGADAKVAAVCLAYEQGVIELVRFRGKKPPPGYKVVLPCDAGSSQYVASKTYFKRRRAELEGTNADAGGKKARFPSRAVDGPLHRRPYPLVPGTRHDGQFTGTSTTPPYHVPYAVPGAVATTPYPPSPAAPHLAPYQAW</sequence>
<dbReference type="STRING" id="670483.S7Q0N0"/>
<dbReference type="EMBL" id="KB469306">
    <property type="protein sequence ID" value="EPQ53313.1"/>
    <property type="molecule type" value="Genomic_DNA"/>
</dbReference>
<accession>S7Q0N0</accession>
<feature type="compositionally biased region" description="Low complexity" evidence="1">
    <location>
        <begin position="60"/>
        <end position="72"/>
    </location>
</feature>
<organism evidence="2 3">
    <name type="scientific">Gloeophyllum trabeum (strain ATCC 11539 / FP-39264 / Madison 617)</name>
    <name type="common">Brown rot fungus</name>
    <dbReference type="NCBI Taxonomy" id="670483"/>
    <lineage>
        <taxon>Eukaryota</taxon>
        <taxon>Fungi</taxon>
        <taxon>Dikarya</taxon>
        <taxon>Basidiomycota</taxon>
        <taxon>Agaricomycotina</taxon>
        <taxon>Agaricomycetes</taxon>
        <taxon>Gloeophyllales</taxon>
        <taxon>Gloeophyllaceae</taxon>
        <taxon>Gloeophyllum</taxon>
    </lineage>
</organism>
<feature type="region of interest" description="Disordered" evidence="1">
    <location>
        <begin position="60"/>
        <end position="79"/>
    </location>
</feature>
<evidence type="ECO:0000313" key="2">
    <source>
        <dbReference type="EMBL" id="EPQ53313.1"/>
    </source>
</evidence>
<dbReference type="AlphaFoldDB" id="S7Q0N0"/>
<dbReference type="RefSeq" id="XP_007868576.1">
    <property type="nucleotide sequence ID" value="XM_007870385.1"/>
</dbReference>
<dbReference type="GeneID" id="19309701"/>
<name>S7Q0N0_GLOTA</name>
<evidence type="ECO:0000313" key="3">
    <source>
        <dbReference type="Proteomes" id="UP000030669"/>
    </source>
</evidence>